<dbReference type="GeneID" id="5001830"/>
<dbReference type="RefSeq" id="XP_001418002.1">
    <property type="nucleotide sequence ID" value="XM_001417965.1"/>
</dbReference>
<gene>
    <name evidence="2" type="ORF">OSTLU_31704</name>
</gene>
<name>A4RXI2_OSTLU</name>
<evidence type="ECO:0000256" key="1">
    <source>
        <dbReference type="SAM" id="Phobius"/>
    </source>
</evidence>
<dbReference type="KEGG" id="olu:OSTLU_31704"/>
<keyword evidence="1" id="KW-1133">Transmembrane helix</keyword>
<feature type="transmembrane region" description="Helical" evidence="1">
    <location>
        <begin position="31"/>
        <end position="51"/>
    </location>
</feature>
<dbReference type="Proteomes" id="UP000001568">
    <property type="component" value="Chromosome 5"/>
</dbReference>
<organism evidence="2 3">
    <name type="scientific">Ostreococcus lucimarinus (strain CCE9901)</name>
    <dbReference type="NCBI Taxonomy" id="436017"/>
    <lineage>
        <taxon>Eukaryota</taxon>
        <taxon>Viridiplantae</taxon>
        <taxon>Chlorophyta</taxon>
        <taxon>Mamiellophyceae</taxon>
        <taxon>Mamiellales</taxon>
        <taxon>Bathycoccaceae</taxon>
        <taxon>Ostreococcus</taxon>
    </lineage>
</organism>
<reference evidence="2 3" key="1">
    <citation type="journal article" date="2007" name="Proc. Natl. Acad. Sci. U.S.A.">
        <title>The tiny eukaryote Ostreococcus provides genomic insights into the paradox of plankton speciation.</title>
        <authorList>
            <person name="Palenik B."/>
            <person name="Grimwood J."/>
            <person name="Aerts A."/>
            <person name="Rouze P."/>
            <person name="Salamov A."/>
            <person name="Putnam N."/>
            <person name="Dupont C."/>
            <person name="Jorgensen R."/>
            <person name="Derelle E."/>
            <person name="Rombauts S."/>
            <person name="Zhou K."/>
            <person name="Otillar R."/>
            <person name="Merchant S.S."/>
            <person name="Podell S."/>
            <person name="Gaasterland T."/>
            <person name="Napoli C."/>
            <person name="Gendler K."/>
            <person name="Manuell A."/>
            <person name="Tai V."/>
            <person name="Vallon O."/>
            <person name="Piganeau G."/>
            <person name="Jancek S."/>
            <person name="Heijde M."/>
            <person name="Jabbari K."/>
            <person name="Bowler C."/>
            <person name="Lohr M."/>
            <person name="Robbens S."/>
            <person name="Werner G."/>
            <person name="Dubchak I."/>
            <person name="Pazour G.J."/>
            <person name="Ren Q."/>
            <person name="Paulsen I."/>
            <person name="Delwiche C."/>
            <person name="Schmutz J."/>
            <person name="Rokhsar D."/>
            <person name="Van de Peer Y."/>
            <person name="Moreau H."/>
            <person name="Grigoriev I.V."/>
        </authorList>
    </citation>
    <scope>NUCLEOTIDE SEQUENCE [LARGE SCALE GENOMIC DNA]</scope>
    <source>
        <strain evidence="2 3">CCE9901</strain>
    </source>
</reference>
<keyword evidence="3" id="KW-1185">Reference proteome</keyword>
<evidence type="ECO:0000313" key="2">
    <source>
        <dbReference type="EMBL" id="ABO96295.1"/>
    </source>
</evidence>
<accession>A4RXI2</accession>
<sequence length="74" mass="7622">MAQQPENLSFVTPLLRWPTAPLTSGKTWRAIASNAVAVILGMTALTLFLGFTDMGLVAMKTAVAAKFGVGAAAG</sequence>
<dbReference type="EMBL" id="CP000585">
    <property type="protein sequence ID" value="ABO96295.1"/>
    <property type="molecule type" value="Genomic_DNA"/>
</dbReference>
<keyword evidence="1" id="KW-0472">Membrane</keyword>
<dbReference type="AlphaFoldDB" id="A4RXI2"/>
<keyword evidence="1" id="KW-0812">Transmembrane</keyword>
<evidence type="ECO:0000313" key="3">
    <source>
        <dbReference type="Proteomes" id="UP000001568"/>
    </source>
</evidence>
<protein>
    <submittedName>
        <fullName evidence="2">Uncharacterized protein</fullName>
    </submittedName>
</protein>
<proteinExistence type="predicted"/>
<dbReference type="HOGENOM" id="CLU_2692238_0_0_1"/>
<dbReference type="Gramene" id="ABO96295">
    <property type="protein sequence ID" value="ABO96295"/>
    <property type="gene ID" value="OSTLU_31704"/>
</dbReference>